<keyword evidence="7" id="KW-0648">Protein biosynthesis</keyword>
<feature type="binding site" evidence="8">
    <location>
        <position position="131"/>
    </location>
    <ligand>
        <name>L-histidine</name>
        <dbReference type="ChEBI" id="CHEBI:57595"/>
    </ligand>
</feature>
<dbReference type="EC" id="6.1.1.21" evidence="7"/>
<comment type="caution">
    <text evidence="10">The sequence shown here is derived from an EMBL/GenBank/DDBJ whole genome shotgun (WGS) entry which is preliminary data.</text>
</comment>
<organism evidence="10 11">
    <name type="scientific">Candidatus Ureaplasma intestinipullorum</name>
    <dbReference type="NCBI Taxonomy" id="2838770"/>
    <lineage>
        <taxon>Bacteria</taxon>
        <taxon>Bacillati</taxon>
        <taxon>Mycoplasmatota</taxon>
        <taxon>Mycoplasmoidales</taxon>
        <taxon>Mycoplasmoidaceae</taxon>
        <taxon>Ureaplasma</taxon>
    </lineage>
</organism>
<sequence>MIFQKPRGTQDWIGRDIEQFNRVCQILRTISNLYNIKEIITPTFEQLDLFLKSAGETSDIVTKELYNFVDKGNRNMSLRPEGTAGVVRSYVENKMFANNNDVTKLFYIFNLFRYERPQNGRLREFHQFGVEYLNACDWRYDVEILIFANNILSIFDLEKDVVLKINNLGSFEQRKKWIDALIQYFKNYEDQLTEDSKNRLLKNPLRILDDKIDGKKDFVKNAPKLENFLSNENKEYFQKICKTLDLLGIKYEIDSNLVRGLDYYTGLVFEFQSNDENLLGKSTIIGGGRYSNLIKETGGPDYEGIGFAIGIERLLIILNEKKYDFQIENQLDIYIGCENDEVTNIGISIATALRNYGFNTKIDYGVFKKDKNVKNSIKNNAKYFIWIDAENIKSQLISVEELATKKRELIKISWLKKYFIK</sequence>
<dbReference type="GO" id="GO:0004821">
    <property type="term" value="F:histidine-tRNA ligase activity"/>
    <property type="evidence" value="ECO:0007669"/>
    <property type="project" value="UniProtKB-UniRule"/>
</dbReference>
<gene>
    <name evidence="7 10" type="primary">hisS</name>
    <name evidence="10" type="ORF">H9897_01655</name>
</gene>
<evidence type="ECO:0000256" key="5">
    <source>
        <dbReference type="ARBA" id="ARBA00023146"/>
    </source>
</evidence>
<keyword evidence="3 7" id="KW-0547">Nucleotide-binding</keyword>
<dbReference type="InterPro" id="IPR004154">
    <property type="entry name" value="Anticodon-bd"/>
</dbReference>
<dbReference type="SUPFAM" id="SSF52954">
    <property type="entry name" value="Class II aaRS ABD-related"/>
    <property type="match status" value="1"/>
</dbReference>
<dbReference type="InterPro" id="IPR041715">
    <property type="entry name" value="HisRS-like_core"/>
</dbReference>
<proteinExistence type="inferred from homology"/>
<evidence type="ECO:0000313" key="11">
    <source>
        <dbReference type="Proteomes" id="UP000824247"/>
    </source>
</evidence>
<protein>
    <recommendedName>
        <fullName evidence="7">Histidine--tRNA ligase</fullName>
        <ecNumber evidence="7">6.1.1.21</ecNumber>
    </recommendedName>
    <alternativeName>
        <fullName evidence="7">Histidyl-tRNA synthetase</fullName>
        <shortName evidence="7">HisRS</shortName>
    </alternativeName>
</protein>
<dbReference type="InterPro" id="IPR004516">
    <property type="entry name" value="HisRS/HisZ"/>
</dbReference>
<comment type="similarity">
    <text evidence="1 7">Belongs to the class-II aminoacyl-tRNA synthetase family.</text>
</comment>
<evidence type="ECO:0000256" key="3">
    <source>
        <dbReference type="ARBA" id="ARBA00022741"/>
    </source>
</evidence>
<dbReference type="Pfam" id="PF03129">
    <property type="entry name" value="HGTP_anticodon"/>
    <property type="match status" value="1"/>
</dbReference>
<dbReference type="InterPro" id="IPR045864">
    <property type="entry name" value="aa-tRNA-synth_II/BPL/LPL"/>
</dbReference>
<accession>A0A9E2NVW2</accession>
<dbReference type="PANTHER" id="PTHR43707:SF1">
    <property type="entry name" value="HISTIDINE--TRNA LIGASE, MITOCHONDRIAL-RELATED"/>
    <property type="match status" value="1"/>
</dbReference>
<evidence type="ECO:0000256" key="8">
    <source>
        <dbReference type="PIRSR" id="PIRSR001549-1"/>
    </source>
</evidence>
<dbReference type="InterPro" id="IPR036621">
    <property type="entry name" value="Anticodon-bd_dom_sf"/>
</dbReference>
<keyword evidence="2 7" id="KW-0963">Cytoplasm</keyword>
<dbReference type="PANTHER" id="PTHR43707">
    <property type="entry name" value="HISTIDYL-TRNA SYNTHETASE"/>
    <property type="match status" value="1"/>
</dbReference>
<dbReference type="AlphaFoldDB" id="A0A9E2NVW2"/>
<dbReference type="Pfam" id="PF13393">
    <property type="entry name" value="tRNA-synt_His"/>
    <property type="match status" value="1"/>
</dbReference>
<dbReference type="PIRSF" id="PIRSF001549">
    <property type="entry name" value="His-tRNA_synth"/>
    <property type="match status" value="1"/>
</dbReference>
<evidence type="ECO:0000313" key="10">
    <source>
        <dbReference type="EMBL" id="MBU3830837.1"/>
    </source>
</evidence>
<feature type="binding site" evidence="8">
    <location>
        <begin position="81"/>
        <end position="83"/>
    </location>
    <ligand>
        <name>L-histidine</name>
        <dbReference type="ChEBI" id="CHEBI:57595"/>
    </ligand>
</feature>
<dbReference type="Proteomes" id="UP000824247">
    <property type="component" value="Unassembled WGS sequence"/>
</dbReference>
<reference evidence="10" key="1">
    <citation type="journal article" date="2021" name="PeerJ">
        <title>Extensive microbial diversity within the chicken gut microbiome revealed by metagenomics and culture.</title>
        <authorList>
            <person name="Gilroy R."/>
            <person name="Ravi A."/>
            <person name="Getino M."/>
            <person name="Pursley I."/>
            <person name="Horton D.L."/>
            <person name="Alikhan N.F."/>
            <person name="Baker D."/>
            <person name="Gharbi K."/>
            <person name="Hall N."/>
            <person name="Watson M."/>
            <person name="Adriaenssens E.M."/>
            <person name="Foster-Nyarko E."/>
            <person name="Jarju S."/>
            <person name="Secka A."/>
            <person name="Antonio M."/>
            <person name="Oren A."/>
            <person name="Chaudhuri R.R."/>
            <person name="La Ragione R."/>
            <person name="Hildebrand F."/>
            <person name="Pallen M.J."/>
        </authorList>
    </citation>
    <scope>NUCLEOTIDE SEQUENCE</scope>
    <source>
        <strain evidence="10">A5-1222</strain>
    </source>
</reference>
<dbReference type="GO" id="GO:0006427">
    <property type="term" value="P:histidyl-tRNA aminoacylation"/>
    <property type="evidence" value="ECO:0007669"/>
    <property type="project" value="UniProtKB-UniRule"/>
</dbReference>
<dbReference type="EMBL" id="JAHLFM010000024">
    <property type="protein sequence ID" value="MBU3830837.1"/>
    <property type="molecule type" value="Genomic_DNA"/>
</dbReference>
<feature type="binding site" evidence="8">
    <location>
        <position position="127"/>
    </location>
    <ligand>
        <name>L-histidine</name>
        <dbReference type="ChEBI" id="CHEBI:57595"/>
    </ligand>
</feature>
<evidence type="ECO:0000256" key="1">
    <source>
        <dbReference type="ARBA" id="ARBA00008226"/>
    </source>
</evidence>
<dbReference type="GO" id="GO:0005524">
    <property type="term" value="F:ATP binding"/>
    <property type="evidence" value="ECO:0007669"/>
    <property type="project" value="UniProtKB-UniRule"/>
</dbReference>
<evidence type="ECO:0000259" key="9">
    <source>
        <dbReference type="PROSITE" id="PS50862"/>
    </source>
</evidence>
<comment type="catalytic activity">
    <reaction evidence="6 7">
        <text>tRNA(His) + L-histidine + ATP = L-histidyl-tRNA(His) + AMP + diphosphate + H(+)</text>
        <dbReference type="Rhea" id="RHEA:17313"/>
        <dbReference type="Rhea" id="RHEA-COMP:9665"/>
        <dbReference type="Rhea" id="RHEA-COMP:9689"/>
        <dbReference type="ChEBI" id="CHEBI:15378"/>
        <dbReference type="ChEBI" id="CHEBI:30616"/>
        <dbReference type="ChEBI" id="CHEBI:33019"/>
        <dbReference type="ChEBI" id="CHEBI:57595"/>
        <dbReference type="ChEBI" id="CHEBI:78442"/>
        <dbReference type="ChEBI" id="CHEBI:78527"/>
        <dbReference type="ChEBI" id="CHEBI:456215"/>
        <dbReference type="EC" id="6.1.1.21"/>
    </reaction>
</comment>
<dbReference type="GO" id="GO:0005737">
    <property type="term" value="C:cytoplasm"/>
    <property type="evidence" value="ECO:0007669"/>
    <property type="project" value="UniProtKB-SubCell"/>
</dbReference>
<dbReference type="CDD" id="cd00773">
    <property type="entry name" value="HisRS-like_core"/>
    <property type="match status" value="1"/>
</dbReference>
<feature type="binding site" evidence="8">
    <location>
        <begin position="263"/>
        <end position="264"/>
    </location>
    <ligand>
        <name>L-histidine</name>
        <dbReference type="ChEBI" id="CHEBI:57595"/>
    </ligand>
</feature>
<dbReference type="SUPFAM" id="SSF55681">
    <property type="entry name" value="Class II aaRS and biotin synthetases"/>
    <property type="match status" value="1"/>
</dbReference>
<comment type="subunit">
    <text evidence="7">Homodimer.</text>
</comment>
<dbReference type="InterPro" id="IPR015807">
    <property type="entry name" value="His-tRNA-ligase"/>
</dbReference>
<dbReference type="HAMAP" id="MF_00127">
    <property type="entry name" value="His_tRNA_synth"/>
    <property type="match status" value="1"/>
</dbReference>
<keyword evidence="5 7" id="KW-0030">Aminoacyl-tRNA synthetase</keyword>
<reference evidence="10" key="2">
    <citation type="submission" date="2021-04" db="EMBL/GenBank/DDBJ databases">
        <authorList>
            <person name="Gilroy R."/>
        </authorList>
    </citation>
    <scope>NUCLEOTIDE SEQUENCE</scope>
    <source>
        <strain evidence="10">A5-1222</strain>
    </source>
</reference>
<dbReference type="Gene3D" id="3.30.930.10">
    <property type="entry name" value="Bira Bifunctional Protein, Domain 2"/>
    <property type="match status" value="1"/>
</dbReference>
<name>A0A9E2NVW2_9BACT</name>
<evidence type="ECO:0000256" key="7">
    <source>
        <dbReference type="HAMAP-Rule" id="MF_00127"/>
    </source>
</evidence>
<evidence type="ECO:0000256" key="2">
    <source>
        <dbReference type="ARBA" id="ARBA00022490"/>
    </source>
</evidence>
<keyword evidence="4 7" id="KW-0067">ATP-binding</keyword>
<comment type="subcellular location">
    <subcellularLocation>
        <location evidence="7">Cytoplasm</location>
    </subcellularLocation>
</comment>
<dbReference type="PROSITE" id="PS50862">
    <property type="entry name" value="AA_TRNA_LIGASE_II"/>
    <property type="match status" value="1"/>
</dbReference>
<evidence type="ECO:0000256" key="4">
    <source>
        <dbReference type="ARBA" id="ARBA00022840"/>
    </source>
</evidence>
<evidence type="ECO:0000256" key="6">
    <source>
        <dbReference type="ARBA" id="ARBA00047639"/>
    </source>
</evidence>
<feature type="binding site" evidence="8">
    <location>
        <position position="259"/>
    </location>
    <ligand>
        <name>L-histidine</name>
        <dbReference type="ChEBI" id="CHEBI:57595"/>
    </ligand>
</feature>
<dbReference type="InterPro" id="IPR006195">
    <property type="entry name" value="aa-tRNA-synth_II"/>
</dbReference>
<feature type="domain" description="Aminoacyl-transfer RNA synthetases class-II family profile" evidence="9">
    <location>
        <begin position="38"/>
        <end position="318"/>
    </location>
</feature>
<keyword evidence="7 10" id="KW-0436">Ligase</keyword>
<dbReference type="NCBIfam" id="TIGR00442">
    <property type="entry name" value="hisS"/>
    <property type="match status" value="1"/>
</dbReference>
<feature type="binding site" evidence="8">
    <location>
        <position position="113"/>
    </location>
    <ligand>
        <name>L-histidine</name>
        <dbReference type="ChEBI" id="CHEBI:57595"/>
    </ligand>
</feature>
<dbReference type="Gene3D" id="3.40.50.800">
    <property type="entry name" value="Anticodon-binding domain"/>
    <property type="match status" value="1"/>
</dbReference>